<dbReference type="AlphaFoldDB" id="A0A7J9MIV0"/>
<proteinExistence type="predicted"/>
<dbReference type="OrthoDB" id="994845at2759"/>
<protein>
    <submittedName>
        <fullName evidence="1">Uncharacterized protein</fullName>
    </submittedName>
</protein>
<sequence>MDGPIITGSSVVSGKVDICRVLLGKVSDKFEGGRISINWLEKNFDELPQDRTEEVIEQYV</sequence>
<accession>A0A7J9MIV0</accession>
<dbReference type="EMBL" id="JABFAF010000011">
    <property type="protein sequence ID" value="MBA0870329.1"/>
    <property type="molecule type" value="Genomic_DNA"/>
</dbReference>
<evidence type="ECO:0000313" key="2">
    <source>
        <dbReference type="Proteomes" id="UP000593576"/>
    </source>
</evidence>
<organism evidence="1 2">
    <name type="scientific">Gossypium schwendimanii</name>
    <name type="common">Cotton</name>
    <dbReference type="NCBI Taxonomy" id="34291"/>
    <lineage>
        <taxon>Eukaryota</taxon>
        <taxon>Viridiplantae</taxon>
        <taxon>Streptophyta</taxon>
        <taxon>Embryophyta</taxon>
        <taxon>Tracheophyta</taxon>
        <taxon>Spermatophyta</taxon>
        <taxon>Magnoliopsida</taxon>
        <taxon>eudicotyledons</taxon>
        <taxon>Gunneridae</taxon>
        <taxon>Pentapetalae</taxon>
        <taxon>rosids</taxon>
        <taxon>malvids</taxon>
        <taxon>Malvales</taxon>
        <taxon>Malvaceae</taxon>
        <taxon>Malvoideae</taxon>
        <taxon>Gossypium</taxon>
    </lineage>
</organism>
<name>A0A7J9MIV0_GOSSC</name>
<keyword evidence="2" id="KW-1185">Reference proteome</keyword>
<dbReference type="Proteomes" id="UP000593576">
    <property type="component" value="Unassembled WGS sequence"/>
</dbReference>
<evidence type="ECO:0000313" key="1">
    <source>
        <dbReference type="EMBL" id="MBA0870329.1"/>
    </source>
</evidence>
<comment type="caution">
    <text evidence="1">The sequence shown here is derived from an EMBL/GenBank/DDBJ whole genome shotgun (WGS) entry which is preliminary data.</text>
</comment>
<gene>
    <name evidence="1" type="ORF">Goshw_010962</name>
</gene>
<reference evidence="1 2" key="1">
    <citation type="journal article" date="2019" name="Genome Biol. Evol.">
        <title>Insights into the evolution of the New World diploid cottons (Gossypium, subgenus Houzingenia) based on genome sequencing.</title>
        <authorList>
            <person name="Grover C.E."/>
            <person name="Arick M.A. 2nd"/>
            <person name="Thrash A."/>
            <person name="Conover J.L."/>
            <person name="Sanders W.S."/>
            <person name="Peterson D.G."/>
            <person name="Frelichowski J.E."/>
            <person name="Scheffler J.A."/>
            <person name="Scheffler B.E."/>
            <person name="Wendel J.F."/>
        </authorList>
    </citation>
    <scope>NUCLEOTIDE SEQUENCE [LARGE SCALE GENOMIC DNA]</scope>
    <source>
        <strain evidence="1">1</strain>
        <tissue evidence="1">Leaf</tissue>
    </source>
</reference>